<dbReference type="EMBL" id="WIUZ02000007">
    <property type="protein sequence ID" value="KAF9785479.1"/>
    <property type="molecule type" value="Genomic_DNA"/>
</dbReference>
<organism evidence="8 9">
    <name type="scientific">Thelephora terrestris</name>
    <dbReference type="NCBI Taxonomy" id="56493"/>
    <lineage>
        <taxon>Eukaryota</taxon>
        <taxon>Fungi</taxon>
        <taxon>Dikarya</taxon>
        <taxon>Basidiomycota</taxon>
        <taxon>Agaricomycotina</taxon>
        <taxon>Agaricomycetes</taxon>
        <taxon>Thelephorales</taxon>
        <taxon>Thelephoraceae</taxon>
        <taxon>Thelephora</taxon>
    </lineage>
</organism>
<dbReference type="SUPFAM" id="SSF56112">
    <property type="entry name" value="Protein kinase-like (PK-like)"/>
    <property type="match status" value="1"/>
</dbReference>
<dbReference type="GO" id="GO:0005737">
    <property type="term" value="C:cytoplasm"/>
    <property type="evidence" value="ECO:0007669"/>
    <property type="project" value="UniProtKB-ARBA"/>
</dbReference>
<dbReference type="InterPro" id="IPR000219">
    <property type="entry name" value="DH_dom"/>
</dbReference>
<dbReference type="SMART" id="SM00233">
    <property type="entry name" value="PH"/>
    <property type="match status" value="1"/>
</dbReference>
<evidence type="ECO:0000259" key="4">
    <source>
        <dbReference type="PROSITE" id="PS50003"/>
    </source>
</evidence>
<dbReference type="InterPro" id="IPR001849">
    <property type="entry name" value="PH_domain"/>
</dbReference>
<dbReference type="Gene3D" id="1.20.900.10">
    <property type="entry name" value="Dbl homology (DH) domain"/>
    <property type="match status" value="2"/>
</dbReference>
<dbReference type="PANTHER" id="PTHR46572:SF1">
    <property type="entry name" value="RHO1 GUANINE NUCLEOTIDE EXCHANGE FACTOR TUS1"/>
    <property type="match status" value="1"/>
</dbReference>
<name>A0A9P6HF95_9AGAM</name>
<keyword evidence="9" id="KW-1185">Reference proteome</keyword>
<dbReference type="InterPro" id="IPR041675">
    <property type="entry name" value="PH_5"/>
</dbReference>
<dbReference type="Proteomes" id="UP000736335">
    <property type="component" value="Unassembled WGS sequence"/>
</dbReference>
<dbReference type="SMART" id="SM00325">
    <property type="entry name" value="RhoGEF"/>
    <property type="match status" value="2"/>
</dbReference>
<evidence type="ECO:0000259" key="7">
    <source>
        <dbReference type="PROSITE" id="PS50219"/>
    </source>
</evidence>
<accession>A0A9P6HF95</accession>
<dbReference type="OrthoDB" id="2272012at2759"/>
<evidence type="ECO:0000259" key="5">
    <source>
        <dbReference type="PROSITE" id="PS50010"/>
    </source>
</evidence>
<protein>
    <submittedName>
        <fullName evidence="8">CNH domain-containing protein</fullName>
    </submittedName>
</protein>
<feature type="region of interest" description="Disordered" evidence="3">
    <location>
        <begin position="909"/>
        <end position="943"/>
    </location>
</feature>
<dbReference type="PROSITE" id="PS50219">
    <property type="entry name" value="CNH"/>
    <property type="match status" value="1"/>
</dbReference>
<dbReference type="InterPro" id="IPR001245">
    <property type="entry name" value="Ser-Thr/Tyr_kinase_cat_dom"/>
</dbReference>
<dbReference type="Pfam" id="PF00621">
    <property type="entry name" value="RhoGEF"/>
    <property type="match status" value="2"/>
</dbReference>
<feature type="compositionally biased region" description="Polar residues" evidence="3">
    <location>
        <begin position="928"/>
        <end position="937"/>
    </location>
</feature>
<reference evidence="8" key="1">
    <citation type="journal article" date="2020" name="Nat. Commun.">
        <title>Large-scale genome sequencing of mycorrhizal fungi provides insights into the early evolution of symbiotic traits.</title>
        <authorList>
            <person name="Miyauchi S."/>
            <person name="Kiss E."/>
            <person name="Kuo A."/>
            <person name="Drula E."/>
            <person name="Kohler A."/>
            <person name="Sanchez-Garcia M."/>
            <person name="Morin E."/>
            <person name="Andreopoulos B."/>
            <person name="Barry K.W."/>
            <person name="Bonito G."/>
            <person name="Buee M."/>
            <person name="Carver A."/>
            <person name="Chen C."/>
            <person name="Cichocki N."/>
            <person name="Clum A."/>
            <person name="Culley D."/>
            <person name="Crous P.W."/>
            <person name="Fauchery L."/>
            <person name="Girlanda M."/>
            <person name="Hayes R.D."/>
            <person name="Keri Z."/>
            <person name="LaButti K."/>
            <person name="Lipzen A."/>
            <person name="Lombard V."/>
            <person name="Magnuson J."/>
            <person name="Maillard F."/>
            <person name="Murat C."/>
            <person name="Nolan M."/>
            <person name="Ohm R.A."/>
            <person name="Pangilinan J."/>
            <person name="Pereira M.F."/>
            <person name="Perotto S."/>
            <person name="Peter M."/>
            <person name="Pfister S."/>
            <person name="Riley R."/>
            <person name="Sitrit Y."/>
            <person name="Stielow J.B."/>
            <person name="Szollosi G."/>
            <person name="Zifcakova L."/>
            <person name="Stursova M."/>
            <person name="Spatafora J.W."/>
            <person name="Tedersoo L."/>
            <person name="Vaario L.M."/>
            <person name="Yamada A."/>
            <person name="Yan M."/>
            <person name="Wang P."/>
            <person name="Xu J."/>
            <person name="Bruns T."/>
            <person name="Baldrian P."/>
            <person name="Vilgalys R."/>
            <person name="Dunand C."/>
            <person name="Henrissat B."/>
            <person name="Grigoriev I.V."/>
            <person name="Hibbett D."/>
            <person name="Nagy L.G."/>
            <person name="Martin F.M."/>
        </authorList>
    </citation>
    <scope>NUCLEOTIDE SEQUENCE</scope>
    <source>
        <strain evidence="8">UH-Tt-Lm1</strain>
    </source>
</reference>
<dbReference type="InterPro" id="IPR052233">
    <property type="entry name" value="Rho-type_GEFs"/>
</dbReference>
<dbReference type="GO" id="GO:0005085">
    <property type="term" value="F:guanyl-nucleotide exchange factor activity"/>
    <property type="evidence" value="ECO:0007669"/>
    <property type="project" value="UniProtKB-KW"/>
</dbReference>
<dbReference type="InterPro" id="IPR011009">
    <property type="entry name" value="Kinase-like_dom_sf"/>
</dbReference>
<dbReference type="InterPro" id="IPR001180">
    <property type="entry name" value="CNH_dom"/>
</dbReference>
<dbReference type="SMART" id="SM00036">
    <property type="entry name" value="CNH"/>
    <property type="match status" value="1"/>
</dbReference>
<dbReference type="SUPFAM" id="SSF50729">
    <property type="entry name" value="PH domain-like"/>
    <property type="match status" value="1"/>
</dbReference>
<dbReference type="PROSITE" id="PS50003">
    <property type="entry name" value="PH_DOMAIN"/>
    <property type="match status" value="1"/>
</dbReference>
<keyword evidence="1" id="KW-0597">Phosphoprotein</keyword>
<dbReference type="Gene3D" id="2.30.29.30">
    <property type="entry name" value="Pleckstrin-homology domain (PH domain)/Phosphotyrosine-binding domain (PTB)"/>
    <property type="match status" value="1"/>
</dbReference>
<evidence type="ECO:0000313" key="9">
    <source>
        <dbReference type="Proteomes" id="UP000736335"/>
    </source>
</evidence>
<gene>
    <name evidence="8" type="ORF">BJ322DRAFT_1194203</name>
</gene>
<evidence type="ECO:0000256" key="2">
    <source>
        <dbReference type="ARBA" id="ARBA00022658"/>
    </source>
</evidence>
<dbReference type="InterPro" id="IPR011993">
    <property type="entry name" value="PH-like_dom_sf"/>
</dbReference>
<dbReference type="Gene3D" id="1.10.510.10">
    <property type="entry name" value="Transferase(Phosphotransferase) domain 1"/>
    <property type="match status" value="1"/>
</dbReference>
<dbReference type="Pfam" id="PF00780">
    <property type="entry name" value="CNH"/>
    <property type="match status" value="1"/>
</dbReference>
<comment type="caution">
    <text evidence="8">The sequence shown here is derived from an EMBL/GenBank/DDBJ whole genome shotgun (WGS) entry which is preliminary data.</text>
</comment>
<keyword evidence="2" id="KW-0344">Guanine-nucleotide releasing factor</keyword>
<dbReference type="Pfam" id="PF07714">
    <property type="entry name" value="PK_Tyr_Ser-Thr"/>
    <property type="match status" value="1"/>
</dbReference>
<dbReference type="InterPro" id="IPR035899">
    <property type="entry name" value="DBL_dom_sf"/>
</dbReference>
<feature type="domain" description="DH" evidence="5">
    <location>
        <begin position="607"/>
        <end position="798"/>
    </location>
</feature>
<feature type="domain" description="Protein kinase" evidence="6">
    <location>
        <begin position="120"/>
        <end position="385"/>
    </location>
</feature>
<dbReference type="InterPro" id="IPR000719">
    <property type="entry name" value="Prot_kinase_dom"/>
</dbReference>
<feature type="domain" description="CNH" evidence="7">
    <location>
        <begin position="1029"/>
        <end position="1336"/>
    </location>
</feature>
<dbReference type="GO" id="GO:0004672">
    <property type="term" value="F:protein kinase activity"/>
    <property type="evidence" value="ECO:0007669"/>
    <property type="project" value="InterPro"/>
</dbReference>
<feature type="domain" description="DH" evidence="5">
    <location>
        <begin position="380"/>
        <end position="568"/>
    </location>
</feature>
<reference evidence="8" key="2">
    <citation type="submission" date="2020-11" db="EMBL/GenBank/DDBJ databases">
        <authorList>
            <consortium name="DOE Joint Genome Institute"/>
            <person name="Kuo A."/>
            <person name="Miyauchi S."/>
            <person name="Kiss E."/>
            <person name="Drula E."/>
            <person name="Kohler A."/>
            <person name="Sanchez-Garcia M."/>
            <person name="Andreopoulos B."/>
            <person name="Barry K.W."/>
            <person name="Bonito G."/>
            <person name="Buee M."/>
            <person name="Carver A."/>
            <person name="Chen C."/>
            <person name="Cichocki N."/>
            <person name="Clum A."/>
            <person name="Culley D."/>
            <person name="Crous P.W."/>
            <person name="Fauchery L."/>
            <person name="Girlanda M."/>
            <person name="Hayes R."/>
            <person name="Keri Z."/>
            <person name="Labutti K."/>
            <person name="Lipzen A."/>
            <person name="Lombard V."/>
            <person name="Magnuson J."/>
            <person name="Maillard F."/>
            <person name="Morin E."/>
            <person name="Murat C."/>
            <person name="Nolan M."/>
            <person name="Ohm R."/>
            <person name="Pangilinan J."/>
            <person name="Pereira M."/>
            <person name="Perotto S."/>
            <person name="Peter M."/>
            <person name="Riley R."/>
            <person name="Sitrit Y."/>
            <person name="Stielow B."/>
            <person name="Szollosi G."/>
            <person name="Zifcakova L."/>
            <person name="Stursova M."/>
            <person name="Spatafora J.W."/>
            <person name="Tedersoo L."/>
            <person name="Vaario L.-M."/>
            <person name="Yamada A."/>
            <person name="Yan M."/>
            <person name="Wang P."/>
            <person name="Xu J."/>
            <person name="Bruns T."/>
            <person name="Baldrian P."/>
            <person name="Vilgalys R."/>
            <person name="Henrissat B."/>
            <person name="Grigoriev I.V."/>
            <person name="Hibbett D."/>
            <person name="Nagy L.G."/>
            <person name="Martin F.M."/>
        </authorList>
    </citation>
    <scope>NUCLEOTIDE SEQUENCE</scope>
    <source>
        <strain evidence="8">UH-Tt-Lm1</strain>
    </source>
</reference>
<dbReference type="PROSITE" id="PS50010">
    <property type="entry name" value="DH_2"/>
    <property type="match status" value="2"/>
</dbReference>
<dbReference type="PANTHER" id="PTHR46572">
    <property type="entry name" value="RHO1 GDP-GTP EXCHANGE PROTEIN 1-RELATED"/>
    <property type="match status" value="1"/>
</dbReference>
<evidence type="ECO:0000259" key="6">
    <source>
        <dbReference type="PROSITE" id="PS50011"/>
    </source>
</evidence>
<evidence type="ECO:0000256" key="3">
    <source>
        <dbReference type="SAM" id="MobiDB-lite"/>
    </source>
</evidence>
<dbReference type="GO" id="GO:0005524">
    <property type="term" value="F:ATP binding"/>
    <property type="evidence" value="ECO:0007669"/>
    <property type="project" value="InterPro"/>
</dbReference>
<sequence>MAPQDIVALPSTALLLPAGLQWWVCSQCLLPKFYDTSIRSRSPEVLLCLDRLIQNDDKEQYSSSLEGPELTQLVDFIDEVLDVTPITDDVSRRCLHKLQAICGLHNILPSSHNISGEVSRVGDDPVASGGFSDVWKGIYDGRKVCIKYLRITQQTRQAIEKACILYREAVMWKRLRHPNIVPLIGVTRTPLQFVSEWMPNGTVTDYLCENPGANRIALLLDVAEGLAFLHGRSTAHGDLKGAAFHQSNILIDYNGRARLTDFGFTSVVRRFDSVLITKVQGYSPGWAAPEILAEGDGNTREADVFAFAMVTIEVFTGRRPFKTFTTEVTTFKIMEGERPDRPQDPGSTDEVWDVTLRCWDENPAQRPAMTSVVGTLREVKRQTIICEFIAQEQQYIKNLDFVEEVYIRRLRNADPPVIRGGVHEFINEVFGNILDLRECNRHFLEMINSRQREQGVIALRIGDIFLNAETEFRPAYTTYVCQLAVAEKRSQEEMENNGDFRFRAFLEQSLWHPDNANKKDLKHWLNRPLEHLRMYLVFFEEIRLVTAEGDPDIDSLNGAIETVINLLSVPQLKAFQQAMGKGPTGKYEWRGFVPEGVRSGIPKQVAKRQAVIFQLIQGEMAYVNDLENLEYMYVRPLRSMDPPIIPRDRLESFIRDVFHNFGELHAHHRRLLDQLFEIQREEHPIIRSITAPMYDAVLTFRDAYLEYVPNYPIAAYRIDDEMANNPQFKAFVDRCVRHVDARKLDMKSFIVRPVYCLLRYELLLRGLLEETSAGHGDLESIPALLDVIKGLGKEIEPRVVSAKQKQKLWEYNAKLDFKAGEHIDMDLLHENRRLFHTCTLMRQPETGFDWGGWVELFVLLFDNFLVMTKPKEKDGITKHQVYRRASQFSFQPIPLDLLTLATFTDPPTRRGGGLLPFGGSNRREVDGQAQNASSPAAGTSPEAVNDGRAVFPCTIHHNGRLGGLYTLFAETSQARLEWKAKLEEAIELRKVVQELNKVFEVETLSVDTFYASTLLANAGPSWNNDGNFTGKVTCSVPFSTPDGRALVAIGCAEGVWIGFRHDSRSMRQVVHLRMVTQCAMLEDFGIFIVLADKSLFAYYIEALVPSSYEAGNASQTPQELSGNKDVQFFTVGMINGRTLIIYMKKKNHDSVFRVLEPVITKIYPKSKPQPSIGSRFGLRSQRSEWFRVYPDFFLPSDSYDLLFLKARIVILCSKGFEIMDLSDFKSVTIPQREDPRLEMLAKRAESCRPIGMFGFSDEELLLCYDEFGLYVSRFGEISRTGTVEWEGKAERVAWHPPYILLFDPQFIEIRHVETGRLVQIISGNDMRCSWDGRGTYRAIPEGALAEVVSQEPRVHGVMNMEMPQLGNMGETVQHVFGLMPTAPLSFRSSG</sequence>
<dbReference type="PROSITE" id="PS50011">
    <property type="entry name" value="PROTEIN_KINASE_DOM"/>
    <property type="match status" value="1"/>
</dbReference>
<evidence type="ECO:0000313" key="8">
    <source>
        <dbReference type="EMBL" id="KAF9785479.1"/>
    </source>
</evidence>
<dbReference type="SUPFAM" id="SSF48065">
    <property type="entry name" value="DBL homology domain (DH-domain)"/>
    <property type="match status" value="2"/>
</dbReference>
<feature type="domain" description="PH" evidence="4">
    <location>
        <begin position="833"/>
        <end position="987"/>
    </location>
</feature>
<dbReference type="Pfam" id="PF15405">
    <property type="entry name" value="PH_5"/>
    <property type="match status" value="1"/>
</dbReference>
<evidence type="ECO:0000256" key="1">
    <source>
        <dbReference type="ARBA" id="ARBA00022553"/>
    </source>
</evidence>
<proteinExistence type="predicted"/>